<evidence type="ECO:0000313" key="2">
    <source>
        <dbReference type="EMBL" id="PTX62013.1"/>
    </source>
</evidence>
<protein>
    <submittedName>
        <fullName evidence="2">Septum formation initiator</fullName>
    </submittedName>
</protein>
<reference evidence="2 3" key="1">
    <citation type="submission" date="2018-04" db="EMBL/GenBank/DDBJ databases">
        <title>Genomic Encyclopedia of Archaeal and Bacterial Type Strains, Phase II (KMG-II): from individual species to whole genera.</title>
        <authorList>
            <person name="Goeker M."/>
        </authorList>
    </citation>
    <scope>NUCLEOTIDE SEQUENCE [LARGE SCALE GENOMIC DNA]</scope>
    <source>
        <strain evidence="2 3">DSM 25731</strain>
    </source>
</reference>
<sequence>MFKSMKLEKFKNIYIITSAIFIIWMLFLDANSWFYTHRELNKQIELLKDEITTLKRDIKKDKISIKRFSSMEELENYARVHYFMKKENEEIYIVEYADSLKTSDNE</sequence>
<proteinExistence type="predicted"/>
<comment type="caution">
    <text evidence="2">The sequence shown here is derived from an EMBL/GenBank/DDBJ whole genome shotgun (WGS) entry which is preliminary data.</text>
</comment>
<gene>
    <name evidence="2" type="ORF">C8N46_103110</name>
</gene>
<accession>A0A2T6C110</accession>
<keyword evidence="1" id="KW-0472">Membrane</keyword>
<evidence type="ECO:0000313" key="3">
    <source>
        <dbReference type="Proteomes" id="UP000244090"/>
    </source>
</evidence>
<keyword evidence="1" id="KW-1133">Transmembrane helix</keyword>
<dbReference type="AlphaFoldDB" id="A0A2T6C110"/>
<keyword evidence="3" id="KW-1185">Reference proteome</keyword>
<keyword evidence="1" id="KW-0812">Transmembrane</keyword>
<dbReference type="Proteomes" id="UP000244090">
    <property type="component" value="Unassembled WGS sequence"/>
</dbReference>
<dbReference type="Pfam" id="PF04977">
    <property type="entry name" value="DivIC"/>
    <property type="match status" value="1"/>
</dbReference>
<feature type="transmembrane region" description="Helical" evidence="1">
    <location>
        <begin position="12"/>
        <end position="35"/>
    </location>
</feature>
<organism evidence="2 3">
    <name type="scientific">Kordia periserrulae</name>
    <dbReference type="NCBI Taxonomy" id="701523"/>
    <lineage>
        <taxon>Bacteria</taxon>
        <taxon>Pseudomonadati</taxon>
        <taxon>Bacteroidota</taxon>
        <taxon>Flavobacteriia</taxon>
        <taxon>Flavobacteriales</taxon>
        <taxon>Flavobacteriaceae</taxon>
        <taxon>Kordia</taxon>
    </lineage>
</organism>
<evidence type="ECO:0000256" key="1">
    <source>
        <dbReference type="SAM" id="Phobius"/>
    </source>
</evidence>
<dbReference type="EMBL" id="QBKT01000003">
    <property type="protein sequence ID" value="PTX62013.1"/>
    <property type="molecule type" value="Genomic_DNA"/>
</dbReference>
<dbReference type="InterPro" id="IPR007060">
    <property type="entry name" value="FtsL/DivIC"/>
</dbReference>
<name>A0A2T6C110_9FLAO</name>